<dbReference type="GO" id="GO:0016740">
    <property type="term" value="F:transferase activity"/>
    <property type="evidence" value="ECO:0007669"/>
    <property type="project" value="UniProtKB-KW"/>
</dbReference>
<dbReference type="GO" id="GO:0005737">
    <property type="term" value="C:cytoplasm"/>
    <property type="evidence" value="ECO:0007669"/>
    <property type="project" value="UniProtKB-SubCell"/>
</dbReference>
<evidence type="ECO:0000313" key="6">
    <source>
        <dbReference type="Proteomes" id="UP000199473"/>
    </source>
</evidence>
<keyword evidence="2" id="KW-0963">Cytoplasm</keyword>
<dbReference type="InterPro" id="IPR051369">
    <property type="entry name" value="GST_Theta"/>
</dbReference>
<keyword evidence="5" id="KW-0808">Transferase</keyword>
<dbReference type="PANTHER" id="PTHR43917:SF8">
    <property type="entry name" value="GH16740P-RELATED"/>
    <property type="match status" value="1"/>
</dbReference>
<dbReference type="Pfam" id="PF02798">
    <property type="entry name" value="GST_N"/>
    <property type="match status" value="1"/>
</dbReference>
<gene>
    <name evidence="5" type="ORF">SAMN02745775_106146</name>
</gene>
<dbReference type="InterPro" id="IPR010987">
    <property type="entry name" value="Glutathione-S-Trfase_C-like"/>
</dbReference>
<keyword evidence="6" id="KW-1185">Reference proteome</keyword>
<dbReference type="Proteomes" id="UP000199473">
    <property type="component" value="Unassembled WGS sequence"/>
</dbReference>
<dbReference type="OrthoDB" id="9810080at2"/>
<dbReference type="PROSITE" id="PS50405">
    <property type="entry name" value="GST_CTER"/>
    <property type="match status" value="1"/>
</dbReference>
<dbReference type="RefSeq" id="WP_092960995.1">
    <property type="nucleotide sequence ID" value="NZ_FOSQ01000006.1"/>
</dbReference>
<dbReference type="InterPro" id="IPR036282">
    <property type="entry name" value="Glutathione-S-Trfase_C_sf"/>
</dbReference>
<dbReference type="AlphaFoldDB" id="A0A1I4BUB4"/>
<dbReference type="InterPro" id="IPR004045">
    <property type="entry name" value="Glutathione_S-Trfase_N"/>
</dbReference>
<feature type="domain" description="GST C-terminal" evidence="4">
    <location>
        <begin position="84"/>
        <end position="222"/>
    </location>
</feature>
<dbReference type="CDD" id="cd00570">
    <property type="entry name" value="GST_N_family"/>
    <property type="match status" value="1"/>
</dbReference>
<dbReference type="SFLD" id="SFLDS00019">
    <property type="entry name" value="Glutathione_Transferase_(cytos"/>
    <property type="match status" value="1"/>
</dbReference>
<evidence type="ECO:0000256" key="2">
    <source>
        <dbReference type="ARBA" id="ARBA00022490"/>
    </source>
</evidence>
<protein>
    <submittedName>
        <fullName evidence="5">Glutathione S-transferase</fullName>
    </submittedName>
</protein>
<reference evidence="5 6" key="1">
    <citation type="submission" date="2016-10" db="EMBL/GenBank/DDBJ databases">
        <authorList>
            <person name="de Groot N.N."/>
        </authorList>
    </citation>
    <scope>NUCLEOTIDE SEQUENCE [LARGE SCALE GENOMIC DNA]</scope>
    <source>
        <strain evidence="5 6">DSM 19981</strain>
    </source>
</reference>
<name>A0A1I4BUB4_9PROT</name>
<sequence>MRLYHFSGSTTCRPVEMFAAEAGIELDLVPVDLLTGEHVAPGYTAKNPTQQVPTLEDGDFVLTENAAILRYLASLAGSPAYPTDLKARARVDEQLDWFNTGFSREYCYGAMYPRIMPHMAFEDSVIQAAVNARCTAKGERFMRILDADMLKDPGPFLGGAEPNLADYMGVAYATLGEMARFDYTPYPRVRRWIAAMRARPGWKAGHAAWEGWRDHVLSQSAA</sequence>
<dbReference type="STRING" id="1123062.SAMN02745775_106146"/>
<accession>A0A1I4BUB4</accession>
<comment type="subcellular location">
    <subcellularLocation>
        <location evidence="1">Cytoplasm</location>
    </subcellularLocation>
</comment>
<dbReference type="SUPFAM" id="SSF52833">
    <property type="entry name" value="Thioredoxin-like"/>
    <property type="match status" value="1"/>
</dbReference>
<dbReference type="Gene3D" id="3.40.30.10">
    <property type="entry name" value="Glutaredoxin"/>
    <property type="match status" value="1"/>
</dbReference>
<evidence type="ECO:0000259" key="4">
    <source>
        <dbReference type="PROSITE" id="PS50405"/>
    </source>
</evidence>
<dbReference type="SUPFAM" id="SSF47616">
    <property type="entry name" value="GST C-terminal domain-like"/>
    <property type="match status" value="1"/>
</dbReference>
<evidence type="ECO:0000313" key="5">
    <source>
        <dbReference type="EMBL" id="SFK72374.1"/>
    </source>
</evidence>
<dbReference type="PROSITE" id="PS50404">
    <property type="entry name" value="GST_NTER"/>
    <property type="match status" value="1"/>
</dbReference>
<dbReference type="EMBL" id="FOSQ01000006">
    <property type="protein sequence ID" value="SFK72374.1"/>
    <property type="molecule type" value="Genomic_DNA"/>
</dbReference>
<proteinExistence type="predicted"/>
<dbReference type="SFLD" id="SFLDG00358">
    <property type="entry name" value="Main_(cytGST)"/>
    <property type="match status" value="1"/>
</dbReference>
<dbReference type="Gene3D" id="1.20.1050.10">
    <property type="match status" value="1"/>
</dbReference>
<feature type="domain" description="GST N-terminal" evidence="3">
    <location>
        <begin position="1"/>
        <end position="80"/>
    </location>
</feature>
<evidence type="ECO:0000259" key="3">
    <source>
        <dbReference type="PROSITE" id="PS50404"/>
    </source>
</evidence>
<dbReference type="PANTHER" id="PTHR43917">
    <property type="match status" value="1"/>
</dbReference>
<dbReference type="InterPro" id="IPR036249">
    <property type="entry name" value="Thioredoxin-like_sf"/>
</dbReference>
<evidence type="ECO:0000256" key="1">
    <source>
        <dbReference type="ARBA" id="ARBA00004496"/>
    </source>
</evidence>
<dbReference type="InterPro" id="IPR040079">
    <property type="entry name" value="Glutathione_S-Trfase"/>
</dbReference>
<organism evidence="5 6">
    <name type="scientific">Falsiroseomonas stagni DSM 19981</name>
    <dbReference type="NCBI Taxonomy" id="1123062"/>
    <lineage>
        <taxon>Bacteria</taxon>
        <taxon>Pseudomonadati</taxon>
        <taxon>Pseudomonadota</taxon>
        <taxon>Alphaproteobacteria</taxon>
        <taxon>Acetobacterales</taxon>
        <taxon>Roseomonadaceae</taxon>
        <taxon>Falsiroseomonas</taxon>
    </lineage>
</organism>